<evidence type="ECO:0000313" key="2">
    <source>
        <dbReference type="EMBL" id="PIR46946.1"/>
    </source>
</evidence>
<dbReference type="SUPFAM" id="SSF89447">
    <property type="entry name" value="AbrB/MazE/MraZ-like"/>
    <property type="match status" value="1"/>
</dbReference>
<dbReference type="SMART" id="SM00966">
    <property type="entry name" value="SpoVT_AbrB"/>
    <property type="match status" value="1"/>
</dbReference>
<protein>
    <recommendedName>
        <fullName evidence="1">SpoVT-AbrB domain-containing protein</fullName>
    </recommendedName>
</protein>
<dbReference type="InterPro" id="IPR037914">
    <property type="entry name" value="SpoVT-AbrB_sf"/>
</dbReference>
<gene>
    <name evidence="2" type="ORF">COV07_01635</name>
</gene>
<dbReference type="GO" id="GO:0003677">
    <property type="term" value="F:DNA binding"/>
    <property type="evidence" value="ECO:0007669"/>
    <property type="project" value="InterPro"/>
</dbReference>
<organism evidence="2 3">
    <name type="scientific">Candidatus Vogelbacteria bacterium CG10_big_fil_rev_8_21_14_0_10_45_14</name>
    <dbReference type="NCBI Taxonomy" id="1975042"/>
    <lineage>
        <taxon>Bacteria</taxon>
        <taxon>Candidatus Vogeliibacteriota</taxon>
    </lineage>
</organism>
<dbReference type="Pfam" id="PF04014">
    <property type="entry name" value="MazE_antitoxin"/>
    <property type="match status" value="1"/>
</dbReference>
<evidence type="ECO:0000259" key="1">
    <source>
        <dbReference type="SMART" id="SM00966"/>
    </source>
</evidence>
<evidence type="ECO:0000313" key="3">
    <source>
        <dbReference type="Proteomes" id="UP000230833"/>
    </source>
</evidence>
<dbReference type="Proteomes" id="UP000230833">
    <property type="component" value="Unassembled WGS sequence"/>
</dbReference>
<dbReference type="Gene3D" id="2.10.260.10">
    <property type="match status" value="1"/>
</dbReference>
<feature type="domain" description="SpoVT-AbrB" evidence="1">
    <location>
        <begin position="6"/>
        <end position="51"/>
    </location>
</feature>
<dbReference type="InterPro" id="IPR007159">
    <property type="entry name" value="SpoVT-AbrB_dom"/>
</dbReference>
<dbReference type="EMBL" id="PCYL01000019">
    <property type="protein sequence ID" value="PIR46946.1"/>
    <property type="molecule type" value="Genomic_DNA"/>
</dbReference>
<sequence>MTTKVHMWGNSLGYRLPKDIANEYHIKEGTELNVLRRPDGILLQPAKKLGLSAQTKKVVKLTLELIDKHKSDFDELAKR</sequence>
<name>A0A2H0RKI6_9BACT</name>
<accession>A0A2H0RKI6</accession>
<dbReference type="AlphaFoldDB" id="A0A2H0RKI6"/>
<proteinExistence type="predicted"/>
<comment type="caution">
    <text evidence="2">The sequence shown here is derived from an EMBL/GenBank/DDBJ whole genome shotgun (WGS) entry which is preliminary data.</text>
</comment>
<reference evidence="2 3" key="1">
    <citation type="submission" date="2017-09" db="EMBL/GenBank/DDBJ databases">
        <title>Depth-based differentiation of microbial function through sediment-hosted aquifers and enrichment of novel symbionts in the deep terrestrial subsurface.</title>
        <authorList>
            <person name="Probst A.J."/>
            <person name="Ladd B."/>
            <person name="Jarett J.K."/>
            <person name="Geller-Mcgrath D.E."/>
            <person name="Sieber C.M."/>
            <person name="Emerson J.B."/>
            <person name="Anantharaman K."/>
            <person name="Thomas B.C."/>
            <person name="Malmstrom R."/>
            <person name="Stieglmeier M."/>
            <person name="Klingl A."/>
            <person name="Woyke T."/>
            <person name="Ryan C.M."/>
            <person name="Banfield J.F."/>
        </authorList>
    </citation>
    <scope>NUCLEOTIDE SEQUENCE [LARGE SCALE GENOMIC DNA]</scope>
    <source>
        <strain evidence="2">CG10_big_fil_rev_8_21_14_0_10_45_14</strain>
    </source>
</reference>